<accession>A0A4R2MJG9</accession>
<sequence>MTSLPAWPPSPSFAPAAAARAAEAAGWADLGTDGGADAASRVLRAPADGSATPQALTARFLASLLAGDAGA</sequence>
<evidence type="ECO:0000313" key="1">
    <source>
        <dbReference type="EMBL" id="TCP05475.1"/>
    </source>
</evidence>
<proteinExistence type="predicted"/>
<name>A0A4R2MJG9_RUBGE</name>
<protein>
    <submittedName>
        <fullName evidence="1">Uncharacterized protein</fullName>
    </submittedName>
</protein>
<dbReference type="RefSeq" id="WP_132644473.1">
    <property type="nucleotide sequence ID" value="NZ_CP181386.1"/>
</dbReference>
<comment type="caution">
    <text evidence="1">The sequence shown here is derived from an EMBL/GenBank/DDBJ whole genome shotgun (WGS) entry which is preliminary data.</text>
</comment>
<organism evidence="1 2">
    <name type="scientific">Rubrivivax gelatinosus</name>
    <name type="common">Rhodocyclus gelatinosus</name>
    <name type="synonym">Rhodopseudomonas gelatinosa</name>
    <dbReference type="NCBI Taxonomy" id="28068"/>
    <lineage>
        <taxon>Bacteria</taxon>
        <taxon>Pseudomonadati</taxon>
        <taxon>Pseudomonadota</taxon>
        <taxon>Betaproteobacteria</taxon>
        <taxon>Burkholderiales</taxon>
        <taxon>Sphaerotilaceae</taxon>
        <taxon>Rubrivivax</taxon>
    </lineage>
</organism>
<reference evidence="1 2" key="1">
    <citation type="submission" date="2019-03" db="EMBL/GenBank/DDBJ databases">
        <title>Genomic Encyclopedia of Type Strains, Phase IV (KMG-IV): sequencing the most valuable type-strain genomes for metagenomic binning, comparative biology and taxonomic classification.</title>
        <authorList>
            <person name="Goeker M."/>
        </authorList>
    </citation>
    <scope>NUCLEOTIDE SEQUENCE [LARGE SCALE GENOMIC DNA]</scope>
    <source>
        <strain evidence="1 2">DSM 1709</strain>
    </source>
</reference>
<gene>
    <name evidence="1" type="ORF">EV684_101347</name>
</gene>
<dbReference type="EMBL" id="SLXD01000001">
    <property type="protein sequence ID" value="TCP05475.1"/>
    <property type="molecule type" value="Genomic_DNA"/>
</dbReference>
<dbReference type="GeneID" id="99687076"/>
<evidence type="ECO:0000313" key="2">
    <source>
        <dbReference type="Proteomes" id="UP000295106"/>
    </source>
</evidence>
<dbReference type="Proteomes" id="UP000295106">
    <property type="component" value="Unassembled WGS sequence"/>
</dbReference>
<dbReference type="OrthoDB" id="9968538at2"/>
<dbReference type="AlphaFoldDB" id="A0A4R2MJG9"/>